<feature type="compositionally biased region" description="Polar residues" evidence="1">
    <location>
        <begin position="236"/>
        <end position="249"/>
    </location>
</feature>
<feature type="region of interest" description="Disordered" evidence="1">
    <location>
        <begin position="1"/>
        <end position="31"/>
    </location>
</feature>
<dbReference type="AlphaFoldDB" id="A0A8T0UN96"/>
<feature type="compositionally biased region" description="Low complexity" evidence="1">
    <location>
        <begin position="265"/>
        <end position="282"/>
    </location>
</feature>
<dbReference type="EMBL" id="CM029041">
    <property type="protein sequence ID" value="KAG2623648.1"/>
    <property type="molecule type" value="Genomic_DNA"/>
</dbReference>
<sequence>MPPSPSLRRSRSPARETYHKRANSFGSVLPAKQKDDELPLFSDMQKVERENFLLEPSEDFDDSIAKLSYFPEVKLGVSIPARGESHDLLDVDGDKNDCEWLLTPPETPLFRSLDDDDQSVTQFSRGRAQTKPIQISRSSTMDNTQRARSSASPSRLSPSPHSMARTRSSSSASRSSPPPSLQPPMLSRRSSTPPVAKTLTPPRRSPSPASRRMSTGSSVPALNGTRGASPVKPNRRSSSPKLQGWQSNVPGFPFDAPSNLRTSLPDRPVSRSRGGSPSSFSGLDKGSRGRRQSLSPTPSRRASSSHSIERDRMSSYSKASATSSGEDDLDSMQSVPNSYSSSPAVKKSLAVMKTRTIASSKNLSKNFTPSSVPKRSFDSAVWLMDHHKAPQDRFRPLLSGVPASTFGPGNGNNVHKPMFSHNSSFTTNSNASSDHAAIFGSYKHGNQEQHDLVGEWEAGDSSRGHEDIFMFDKLDEINEENIHSKSMKSTENSPVIVKHQVSDKQDFDMEESGTCDQSLCHSINSTLVGYGKTATCVRCGKFFDVMDVDGEGDYCEICASKVGNISQTIEEADQLDDKAANSRPCIVSDPPGAPDCIDHRKEVSLDHQLVNNEPHSDCLDQTLPFHSIETPQEMMLGQEGKIDAEHTKQHVGDFALGNSIDISFHQSSVTDCQQTEPTFVEHDLFRDQIDNHNHGLSQCSETISETVTSNNSHQLASVSPKIENTEATGISVLLLQKCFTLEEAADTILFCSSIVHDLAYKAATIALENEKESECVDSIRPTFTVVGRSGQREDSLPKLVQRRTPNRKVKRKRLEGETTTMETVEKDAVAKDSSPVRSASGITRNSDNMKPPKLESKCNCIIM</sequence>
<dbReference type="PANTHER" id="PTHR31949:SF3">
    <property type="entry name" value="RUN_FYVE DOMAIN PROTEIN"/>
    <property type="match status" value="1"/>
</dbReference>
<feature type="compositionally biased region" description="Low complexity" evidence="1">
    <location>
        <begin position="314"/>
        <end position="324"/>
    </location>
</feature>
<feature type="compositionally biased region" description="Low complexity" evidence="1">
    <location>
        <begin position="146"/>
        <end position="175"/>
    </location>
</feature>
<feature type="compositionally biased region" description="Polar residues" evidence="1">
    <location>
        <begin position="331"/>
        <end position="343"/>
    </location>
</feature>
<dbReference type="PANTHER" id="PTHR31949">
    <property type="entry name" value="GASTRIC MUCIN-LIKE PROTEIN"/>
    <property type="match status" value="1"/>
</dbReference>
<keyword evidence="3" id="KW-1185">Reference proteome</keyword>
<organism evidence="2 3">
    <name type="scientific">Panicum virgatum</name>
    <name type="common">Blackwell switchgrass</name>
    <dbReference type="NCBI Taxonomy" id="38727"/>
    <lineage>
        <taxon>Eukaryota</taxon>
        <taxon>Viridiplantae</taxon>
        <taxon>Streptophyta</taxon>
        <taxon>Embryophyta</taxon>
        <taxon>Tracheophyta</taxon>
        <taxon>Spermatophyta</taxon>
        <taxon>Magnoliopsida</taxon>
        <taxon>Liliopsida</taxon>
        <taxon>Poales</taxon>
        <taxon>Poaceae</taxon>
        <taxon>PACMAD clade</taxon>
        <taxon>Panicoideae</taxon>
        <taxon>Panicodae</taxon>
        <taxon>Paniceae</taxon>
        <taxon>Panicinae</taxon>
        <taxon>Panicum</taxon>
        <taxon>Panicum sect. Hiantes</taxon>
    </lineage>
</organism>
<evidence type="ECO:0008006" key="4">
    <source>
        <dbReference type="Google" id="ProtNLM"/>
    </source>
</evidence>
<accession>A0A8T0UN96</accession>
<protein>
    <recommendedName>
        <fullName evidence="4">Proline-rich family protein</fullName>
    </recommendedName>
</protein>
<feature type="region of interest" description="Disordered" evidence="1">
    <location>
        <begin position="99"/>
        <end position="345"/>
    </location>
</feature>
<evidence type="ECO:0000256" key="1">
    <source>
        <dbReference type="SAM" id="MobiDB-lite"/>
    </source>
</evidence>
<gene>
    <name evidence="2" type="ORF">PVAP13_3KG072400</name>
</gene>
<evidence type="ECO:0000313" key="3">
    <source>
        <dbReference type="Proteomes" id="UP000823388"/>
    </source>
</evidence>
<feature type="compositionally biased region" description="Polar residues" evidence="1">
    <location>
        <begin position="131"/>
        <end position="144"/>
    </location>
</feature>
<dbReference type="GO" id="GO:0055028">
    <property type="term" value="C:cortical microtubule"/>
    <property type="evidence" value="ECO:0007669"/>
    <property type="project" value="TreeGrafter"/>
</dbReference>
<reference evidence="2" key="1">
    <citation type="submission" date="2020-05" db="EMBL/GenBank/DDBJ databases">
        <title>WGS assembly of Panicum virgatum.</title>
        <authorList>
            <person name="Lovell J.T."/>
            <person name="Jenkins J."/>
            <person name="Shu S."/>
            <person name="Juenger T.E."/>
            <person name="Schmutz J."/>
        </authorList>
    </citation>
    <scope>NUCLEOTIDE SEQUENCE</scope>
    <source>
        <strain evidence="2">AP13</strain>
    </source>
</reference>
<feature type="compositionally biased region" description="Polar residues" evidence="1">
    <location>
        <begin position="292"/>
        <end position="306"/>
    </location>
</feature>
<proteinExistence type="predicted"/>
<evidence type="ECO:0000313" key="2">
    <source>
        <dbReference type="EMBL" id="KAG2623648.1"/>
    </source>
</evidence>
<dbReference type="GO" id="GO:0043622">
    <property type="term" value="P:cortical microtubule organization"/>
    <property type="evidence" value="ECO:0007669"/>
    <property type="project" value="TreeGrafter"/>
</dbReference>
<dbReference type="Proteomes" id="UP000823388">
    <property type="component" value="Chromosome 3K"/>
</dbReference>
<comment type="caution">
    <text evidence="2">The sequence shown here is derived from an EMBL/GenBank/DDBJ whole genome shotgun (WGS) entry which is preliminary data.</text>
</comment>
<name>A0A8T0UN96_PANVG</name>